<dbReference type="SUPFAM" id="SSF53067">
    <property type="entry name" value="Actin-like ATPase domain"/>
    <property type="match status" value="2"/>
</dbReference>
<dbReference type="HAMAP" id="MF_02033">
    <property type="entry name" value="FtsA"/>
    <property type="match status" value="1"/>
</dbReference>
<sequence>MSDYIVGIDIGSSKVCAAVGRVDKQGRMQIVGITSVPCVGLKKGVVVDIDSTSDSIKNCIEQLERMVDTQIHGAYICLPGGISELIPSKGVVAVSSDDREIKNGDVDRVIKAAKVVAIPSDKAIIGILPEQFIVDGYENIKDPIGMSGLRLEVDAKLIAAQATIVNNICKSVSKSGLDINGIVLESVAISQVVLTKEEMSLGTALVDVGAETIDISIYKGGNLVNTSTIPLGGSTITNDISLCLKISATEAEKLKIKYGSVQNAVKPYDEKITVNAGYNNVVQVDYIMLTEIIQARVEELFYFIYKKLKENNYYDEISGIVIVGGGISLFKGISEFGDNILSKPIRIGIPEYVGASSPTYAAAVGVIKDAVSCLKLTNVAESNSELSSKGSFAAYKEKENTSEGSSVITKIKNFFVEFF</sequence>
<evidence type="ECO:0000259" key="7">
    <source>
        <dbReference type="SMART" id="SM00842"/>
    </source>
</evidence>
<comment type="caution">
    <text evidence="8">The sequence shown here is derived from an EMBL/GenBank/DDBJ whole genome shotgun (WGS) entry which is preliminary data.</text>
</comment>
<dbReference type="CDD" id="cd24048">
    <property type="entry name" value="ASKHA_NBD_FtsA"/>
    <property type="match status" value="1"/>
</dbReference>
<reference evidence="8 9" key="1">
    <citation type="journal article" date="2024" name="Int. J. Syst. Evol. Microbiol.">
        <title>Clostridium omnivorum sp. nov., isolated from anoxic soil under the treatment of reductive soil disinfestation.</title>
        <authorList>
            <person name="Ueki A."/>
            <person name="Tonouchi A."/>
            <person name="Kaku N."/>
            <person name="Honma S."/>
            <person name="Ueki K."/>
        </authorList>
    </citation>
    <scope>NUCLEOTIDE SEQUENCE [LARGE SCALE GENOMIC DNA]</scope>
    <source>
        <strain evidence="8 9">E14</strain>
    </source>
</reference>
<keyword evidence="9" id="KW-1185">Reference proteome</keyword>
<dbReference type="InterPro" id="IPR020823">
    <property type="entry name" value="Cell_div_FtsA"/>
</dbReference>
<dbReference type="Gene3D" id="3.30.1490.110">
    <property type="match status" value="1"/>
</dbReference>
<keyword evidence="2 5" id="KW-0132">Cell division</keyword>
<keyword evidence="3 5" id="KW-0472">Membrane</keyword>
<dbReference type="NCBIfam" id="TIGR01174">
    <property type="entry name" value="ftsA"/>
    <property type="match status" value="1"/>
</dbReference>
<organism evidence="8 9">
    <name type="scientific">Clostridium omnivorum</name>
    <dbReference type="NCBI Taxonomy" id="1604902"/>
    <lineage>
        <taxon>Bacteria</taxon>
        <taxon>Bacillati</taxon>
        <taxon>Bacillota</taxon>
        <taxon>Clostridia</taxon>
        <taxon>Eubacteriales</taxon>
        <taxon>Clostridiaceae</taxon>
        <taxon>Clostridium</taxon>
    </lineage>
</organism>
<dbReference type="PANTHER" id="PTHR32432">
    <property type="entry name" value="CELL DIVISION PROTEIN FTSA-RELATED"/>
    <property type="match status" value="1"/>
</dbReference>
<evidence type="ECO:0000256" key="6">
    <source>
        <dbReference type="PIRNR" id="PIRNR003101"/>
    </source>
</evidence>
<feature type="domain" description="SHS2" evidence="7">
    <location>
        <begin position="5"/>
        <end position="193"/>
    </location>
</feature>
<evidence type="ECO:0000256" key="1">
    <source>
        <dbReference type="ARBA" id="ARBA00022475"/>
    </source>
</evidence>
<dbReference type="GO" id="GO:0051301">
    <property type="term" value="P:cell division"/>
    <property type="evidence" value="ECO:0007669"/>
    <property type="project" value="UniProtKB-KW"/>
</dbReference>
<dbReference type="Pfam" id="PF02491">
    <property type="entry name" value="SHS2_FTSA"/>
    <property type="match status" value="1"/>
</dbReference>
<comment type="subunit">
    <text evidence="5">Self-interacts. Interacts with FtsZ.</text>
</comment>
<keyword evidence="1 5" id="KW-1003">Cell membrane</keyword>
<gene>
    <name evidence="5 8" type="primary">ftsA</name>
    <name evidence="8" type="ORF">bsdE14_42570</name>
</gene>
<evidence type="ECO:0000256" key="3">
    <source>
        <dbReference type="ARBA" id="ARBA00023136"/>
    </source>
</evidence>
<comment type="similarity">
    <text evidence="5 6">Belongs to the FtsA/MreB family.</text>
</comment>
<protein>
    <recommendedName>
        <fullName evidence="5 6">Cell division protein FtsA</fullName>
    </recommendedName>
</protein>
<evidence type="ECO:0000313" key="8">
    <source>
        <dbReference type="EMBL" id="GLC32847.1"/>
    </source>
</evidence>
<dbReference type="Gene3D" id="3.30.420.40">
    <property type="match status" value="2"/>
</dbReference>
<dbReference type="SMART" id="SM00842">
    <property type="entry name" value="FtsA"/>
    <property type="match status" value="1"/>
</dbReference>
<dbReference type="PIRSF" id="PIRSF003101">
    <property type="entry name" value="FtsA"/>
    <property type="match status" value="1"/>
</dbReference>
<dbReference type="RefSeq" id="WP_264852156.1">
    <property type="nucleotide sequence ID" value="NZ_BRXR01000001.1"/>
</dbReference>
<evidence type="ECO:0000256" key="5">
    <source>
        <dbReference type="HAMAP-Rule" id="MF_02033"/>
    </source>
</evidence>
<dbReference type="PANTHER" id="PTHR32432:SF4">
    <property type="entry name" value="CELL DIVISION PROTEIN FTSA"/>
    <property type="match status" value="1"/>
</dbReference>
<dbReference type="InterPro" id="IPR003494">
    <property type="entry name" value="SHS2_FtsA"/>
</dbReference>
<accession>A0ABQ5NC45</accession>
<dbReference type="Proteomes" id="UP001208567">
    <property type="component" value="Unassembled WGS sequence"/>
</dbReference>
<evidence type="ECO:0000256" key="2">
    <source>
        <dbReference type="ARBA" id="ARBA00022618"/>
    </source>
</evidence>
<dbReference type="Pfam" id="PF14450">
    <property type="entry name" value="FtsA"/>
    <property type="match status" value="1"/>
</dbReference>
<evidence type="ECO:0000256" key="4">
    <source>
        <dbReference type="ARBA" id="ARBA00023306"/>
    </source>
</evidence>
<dbReference type="InterPro" id="IPR043129">
    <property type="entry name" value="ATPase_NBD"/>
</dbReference>
<keyword evidence="4 5" id="KW-0131">Cell cycle</keyword>
<dbReference type="InterPro" id="IPR050696">
    <property type="entry name" value="FtsA/MreB"/>
</dbReference>
<dbReference type="EMBL" id="BRXR01000001">
    <property type="protein sequence ID" value="GLC32847.1"/>
    <property type="molecule type" value="Genomic_DNA"/>
</dbReference>
<name>A0ABQ5NC45_9CLOT</name>
<comment type="subcellular location">
    <subcellularLocation>
        <location evidence="5">Cell membrane</location>
        <topology evidence="5">Peripheral membrane protein</topology>
        <orientation evidence="5">Cytoplasmic side</orientation>
    </subcellularLocation>
    <text evidence="5">Localizes to the Z ring in an FtsZ-dependent manner. Targeted to the membrane through a conserved C-terminal amphipathic helix.</text>
</comment>
<comment type="function">
    <text evidence="5 6">Cell division protein that is involved in the assembly of the Z ring. May serve as a membrane anchor for the Z ring.</text>
</comment>
<proteinExistence type="inferred from homology"/>
<evidence type="ECO:0000313" key="9">
    <source>
        <dbReference type="Proteomes" id="UP001208567"/>
    </source>
</evidence>